<keyword evidence="3" id="KW-1185">Reference proteome</keyword>
<evidence type="ECO:0000313" key="3">
    <source>
        <dbReference type="Proteomes" id="UP000015101"/>
    </source>
</evidence>
<name>T1FC97_HELRO</name>
<sequence length="380" mass="44102">MVWKTFYSLKWSKKLSTRIQNFLQKSYFDVMDNFSNLIYRNIYCERKQEKERGKKYKEESMRKVSVEALNAKLTWNFSLINFDKFLSDIFCRRAANMLVRCLTFLCILAQVHSLILWQPLRKCSQKSVFLETINVGNCENLSFINSNWSVADLKGGARRTMALPVLCGGPVCIGILKTNPSIIVANEFDENVHYAWKVNENGYLVSTFDDRNLGIDIIPSEDCYPIVNHKYELISSWRNRNFIDHFHCFDPDPSNQNSLCLTSGAKIEFKPKTDNSNQNWLINEYGFLVSSATGLGVDINQQTRYRCAVEDHHYDENRPFGQFPRHVSDVFIPSPRCPIYHVKELNSFDLLQNKGYHGLIVSSVFNKNKLETVFSRSLPF</sequence>
<reference evidence="2" key="3">
    <citation type="submission" date="2015-06" db="UniProtKB">
        <authorList>
            <consortium name="EnsemblMetazoa"/>
        </authorList>
    </citation>
    <scope>IDENTIFICATION</scope>
</reference>
<dbReference type="GeneID" id="20206446"/>
<dbReference type="Proteomes" id="UP000015101">
    <property type="component" value="Unassembled WGS sequence"/>
</dbReference>
<dbReference type="AlphaFoldDB" id="T1FC97"/>
<dbReference type="InParanoid" id="T1FC97"/>
<dbReference type="SUPFAM" id="SSF50370">
    <property type="entry name" value="Ricin B-like lectins"/>
    <property type="match status" value="1"/>
</dbReference>
<dbReference type="RefSeq" id="XP_009024186.1">
    <property type="nucleotide sequence ID" value="XM_009025938.1"/>
</dbReference>
<evidence type="ECO:0000313" key="2">
    <source>
        <dbReference type="EnsemblMetazoa" id="HelroP177787"/>
    </source>
</evidence>
<dbReference type="KEGG" id="hro:HELRODRAFT_177787"/>
<dbReference type="EMBL" id="AMQM01006185">
    <property type="status" value="NOT_ANNOTATED_CDS"/>
    <property type="molecule type" value="Genomic_DNA"/>
</dbReference>
<dbReference type="CTD" id="20206446"/>
<dbReference type="InterPro" id="IPR035992">
    <property type="entry name" value="Ricin_B-like_lectins"/>
</dbReference>
<dbReference type="EMBL" id="KB097304">
    <property type="protein sequence ID" value="ESN97727.1"/>
    <property type="molecule type" value="Genomic_DNA"/>
</dbReference>
<dbReference type="EnsemblMetazoa" id="HelroT177787">
    <property type="protein sequence ID" value="HelroP177787"/>
    <property type="gene ID" value="HelroG177787"/>
</dbReference>
<proteinExistence type="predicted"/>
<accession>T1FC97</accession>
<organism evidence="2 3">
    <name type="scientific">Helobdella robusta</name>
    <name type="common">Californian leech</name>
    <dbReference type="NCBI Taxonomy" id="6412"/>
    <lineage>
        <taxon>Eukaryota</taxon>
        <taxon>Metazoa</taxon>
        <taxon>Spiralia</taxon>
        <taxon>Lophotrochozoa</taxon>
        <taxon>Annelida</taxon>
        <taxon>Clitellata</taxon>
        <taxon>Hirudinea</taxon>
        <taxon>Rhynchobdellida</taxon>
        <taxon>Glossiphoniidae</taxon>
        <taxon>Helobdella</taxon>
    </lineage>
</organism>
<reference evidence="3" key="1">
    <citation type="submission" date="2012-12" db="EMBL/GenBank/DDBJ databases">
        <authorList>
            <person name="Hellsten U."/>
            <person name="Grimwood J."/>
            <person name="Chapman J.A."/>
            <person name="Shapiro H."/>
            <person name="Aerts A."/>
            <person name="Otillar R.P."/>
            <person name="Terry A.Y."/>
            <person name="Boore J.L."/>
            <person name="Simakov O."/>
            <person name="Marletaz F."/>
            <person name="Cho S.-J."/>
            <person name="Edsinger-Gonzales E."/>
            <person name="Havlak P."/>
            <person name="Kuo D.-H."/>
            <person name="Larsson T."/>
            <person name="Lv J."/>
            <person name="Arendt D."/>
            <person name="Savage R."/>
            <person name="Osoegawa K."/>
            <person name="de Jong P."/>
            <person name="Lindberg D.R."/>
            <person name="Seaver E.C."/>
            <person name="Weisblat D.A."/>
            <person name="Putnam N.H."/>
            <person name="Grigoriev I.V."/>
            <person name="Rokhsar D.S."/>
        </authorList>
    </citation>
    <scope>NUCLEOTIDE SEQUENCE</scope>
</reference>
<protein>
    <submittedName>
        <fullName evidence="1 2">Uncharacterized protein</fullName>
    </submittedName>
</protein>
<dbReference type="HOGENOM" id="CLU_728210_0_0_1"/>
<gene>
    <name evidence="2" type="primary">20206446</name>
    <name evidence="1" type="ORF">HELRODRAFT_177787</name>
</gene>
<evidence type="ECO:0000313" key="1">
    <source>
        <dbReference type="EMBL" id="ESN97727.1"/>
    </source>
</evidence>
<reference evidence="1 3" key="2">
    <citation type="journal article" date="2013" name="Nature">
        <title>Insights into bilaterian evolution from three spiralian genomes.</title>
        <authorList>
            <person name="Simakov O."/>
            <person name="Marletaz F."/>
            <person name="Cho S.J."/>
            <person name="Edsinger-Gonzales E."/>
            <person name="Havlak P."/>
            <person name="Hellsten U."/>
            <person name="Kuo D.H."/>
            <person name="Larsson T."/>
            <person name="Lv J."/>
            <person name="Arendt D."/>
            <person name="Savage R."/>
            <person name="Osoegawa K."/>
            <person name="de Jong P."/>
            <person name="Grimwood J."/>
            <person name="Chapman J.A."/>
            <person name="Shapiro H."/>
            <person name="Aerts A."/>
            <person name="Otillar R.P."/>
            <person name="Terry A.Y."/>
            <person name="Boore J.L."/>
            <person name="Grigoriev I.V."/>
            <person name="Lindberg D.R."/>
            <person name="Seaver E.C."/>
            <person name="Weisblat D.A."/>
            <person name="Putnam N.H."/>
            <person name="Rokhsar D.S."/>
        </authorList>
    </citation>
    <scope>NUCLEOTIDE SEQUENCE</scope>
</reference>